<name>A0A368W1A1_9BACL</name>
<evidence type="ECO:0000313" key="1">
    <source>
        <dbReference type="EMBL" id="RCW48612.1"/>
    </source>
</evidence>
<dbReference type="Proteomes" id="UP000252415">
    <property type="component" value="Unassembled WGS sequence"/>
</dbReference>
<dbReference type="EMBL" id="QPJD01000006">
    <property type="protein sequence ID" value="RCW48612.1"/>
    <property type="molecule type" value="Genomic_DNA"/>
</dbReference>
<accession>A0A368W1A1</accession>
<keyword evidence="2" id="KW-1185">Reference proteome</keyword>
<sequence length="60" mass="6962">MSKRLFTTQIKLLESNPNIEHVSERAISYKPEFKLHAVQAYKSGRAPMQIFLEAGFSCYR</sequence>
<comment type="caution">
    <text evidence="1">The sequence shown here is derived from an EMBL/GenBank/DDBJ whole genome shotgun (WGS) entry which is preliminary data.</text>
</comment>
<evidence type="ECO:0008006" key="3">
    <source>
        <dbReference type="Google" id="ProtNLM"/>
    </source>
</evidence>
<organism evidence="1 2">
    <name type="scientific">Paenibacillus prosopidis</name>
    <dbReference type="NCBI Taxonomy" id="630520"/>
    <lineage>
        <taxon>Bacteria</taxon>
        <taxon>Bacillati</taxon>
        <taxon>Bacillota</taxon>
        <taxon>Bacilli</taxon>
        <taxon>Bacillales</taxon>
        <taxon>Paenibacillaceae</taxon>
        <taxon>Paenibacillus</taxon>
    </lineage>
</organism>
<evidence type="ECO:0000313" key="2">
    <source>
        <dbReference type="Proteomes" id="UP000252415"/>
    </source>
</evidence>
<dbReference type="AlphaFoldDB" id="A0A368W1A1"/>
<proteinExistence type="predicted"/>
<protein>
    <recommendedName>
        <fullName evidence="3">Transposase</fullName>
    </recommendedName>
</protein>
<reference evidence="1 2" key="1">
    <citation type="submission" date="2018-07" db="EMBL/GenBank/DDBJ databases">
        <title>Genomic Encyclopedia of Type Strains, Phase III (KMG-III): the genomes of soil and plant-associated and newly described type strains.</title>
        <authorList>
            <person name="Whitman W."/>
        </authorList>
    </citation>
    <scope>NUCLEOTIDE SEQUENCE [LARGE SCALE GENOMIC DNA]</scope>
    <source>
        <strain evidence="1 2">CECT 7506</strain>
    </source>
</reference>
<gene>
    <name evidence="1" type="ORF">DFP97_106316</name>
</gene>